<name>A0A1I0C9M1_9FIRM</name>
<feature type="domain" description="DUF4422" evidence="1">
    <location>
        <begin position="42"/>
        <end position="98"/>
    </location>
</feature>
<dbReference type="EMBL" id="FOIL01000006">
    <property type="protein sequence ID" value="SET16213.1"/>
    <property type="molecule type" value="Genomic_DNA"/>
</dbReference>
<proteinExistence type="predicted"/>
<keyword evidence="3" id="KW-1185">Reference proteome</keyword>
<dbReference type="Proteomes" id="UP000199820">
    <property type="component" value="Unassembled WGS sequence"/>
</dbReference>
<evidence type="ECO:0000313" key="2">
    <source>
        <dbReference type="EMBL" id="SET16213.1"/>
    </source>
</evidence>
<dbReference type="InterPro" id="IPR025536">
    <property type="entry name" value="DUF4422"/>
</dbReference>
<dbReference type="AlphaFoldDB" id="A0A1I0C9M1"/>
<gene>
    <name evidence="2" type="ORF">SAMN04487771_100676</name>
</gene>
<sequence length="272" mass="32004">MQRRKIAEKKMRVVTYISTYGAKCLHKGKGICLEAGAKGRDFFRYPLHDDTGDNISKDNAYYGDLTVLYWIWKNGEKGKGTCISFRHYNKYLMIREKKVLGYLNENPDGWIVARKVSNPPHNFPEEWRSFRKIINEKYPLYFDALRRLYRDDGSGSQCNATNMFITSSGQMHEYCCVLFKICRDLREEVGNTDHKRSDQRYCAFMAERFLSVYLETHHLPRLEVDVCRSSLALYWLRKIAKSAGFSMAWKPVKEAEQLLFRYSRHSSYDDGE</sequence>
<dbReference type="Pfam" id="PF14393">
    <property type="entry name" value="DUF4422"/>
    <property type="match status" value="2"/>
</dbReference>
<accession>A0A1I0C9M1</accession>
<evidence type="ECO:0000313" key="3">
    <source>
        <dbReference type="Proteomes" id="UP000199820"/>
    </source>
</evidence>
<reference evidence="2 3" key="1">
    <citation type="submission" date="2016-10" db="EMBL/GenBank/DDBJ databases">
        <authorList>
            <person name="de Groot N.N."/>
        </authorList>
    </citation>
    <scope>NUCLEOTIDE SEQUENCE [LARGE SCALE GENOMIC DNA]</scope>
    <source>
        <strain evidence="2 3">KH1P1</strain>
    </source>
</reference>
<evidence type="ECO:0000259" key="1">
    <source>
        <dbReference type="Pfam" id="PF14393"/>
    </source>
</evidence>
<feature type="domain" description="DUF4422" evidence="1">
    <location>
        <begin position="126"/>
        <end position="217"/>
    </location>
</feature>
<protein>
    <recommendedName>
        <fullName evidence="1">DUF4422 domain-containing protein</fullName>
    </recommendedName>
</protein>
<organism evidence="2 3">
    <name type="scientific">[Clostridium] aminophilum</name>
    <dbReference type="NCBI Taxonomy" id="1526"/>
    <lineage>
        <taxon>Bacteria</taxon>
        <taxon>Bacillati</taxon>
        <taxon>Bacillota</taxon>
        <taxon>Clostridia</taxon>
        <taxon>Lachnospirales</taxon>
        <taxon>Lachnospiraceae</taxon>
    </lineage>
</organism>